<dbReference type="EMBL" id="JACHUQ010000001">
    <property type="protein sequence ID" value="MBZ7973905.1"/>
    <property type="molecule type" value="Genomic_DNA"/>
</dbReference>
<sequence>MFKIACLKLLLIYQKFLSPLKPSVCRFYPSCSEYAYWQFQKKDFFSAFYFTLMRILKCNPFFKGGFDYPKITRKITPYNFCFKPIFLSQKKLYYFYIPYNDKTFYFVRIIFKRINQ</sequence>
<accession>A0ACC5VZV9</accession>
<proteinExistence type="predicted"/>
<gene>
    <name evidence="1" type="primary">yidD</name>
    <name evidence="1" type="ORF">H2252_00740</name>
</gene>
<reference evidence="1" key="1">
    <citation type="submission" date="2020-07" db="EMBL/GenBank/DDBJ databases">
        <title>Campylobacter molothri sp. nov. isolated from wild birds.</title>
        <authorList>
            <person name="Miller W.G."/>
            <person name="Chapman M.H."/>
            <person name="Yee E."/>
            <person name="Lopes B.S."/>
            <person name="Forbes K.J."/>
        </authorList>
    </citation>
    <scope>NUCLEOTIDE SEQUENCE</scope>
    <source>
        <strain evidence="1">RM9754</strain>
    </source>
</reference>
<organism evidence="1 2">
    <name type="scientific">Campylobacter molothri</name>
    <dbReference type="NCBI Taxonomy" id="1032242"/>
    <lineage>
        <taxon>Bacteria</taxon>
        <taxon>Pseudomonadati</taxon>
        <taxon>Campylobacterota</taxon>
        <taxon>Epsilonproteobacteria</taxon>
        <taxon>Campylobacterales</taxon>
        <taxon>Campylobacteraceae</taxon>
        <taxon>Campylobacter</taxon>
    </lineage>
</organism>
<protein>
    <submittedName>
        <fullName evidence="1">Membrane protein insertion efficiency factor YidD</fullName>
    </submittedName>
</protein>
<keyword evidence="2" id="KW-1185">Reference proteome</keyword>
<evidence type="ECO:0000313" key="2">
    <source>
        <dbReference type="Proteomes" id="UP001319828"/>
    </source>
</evidence>
<comment type="caution">
    <text evidence="1">The sequence shown here is derived from an EMBL/GenBank/DDBJ whole genome shotgun (WGS) entry which is preliminary data.</text>
</comment>
<dbReference type="Proteomes" id="UP001319828">
    <property type="component" value="Unassembled WGS sequence"/>
</dbReference>
<name>A0ACC5VZV9_9BACT</name>
<evidence type="ECO:0000313" key="1">
    <source>
        <dbReference type="EMBL" id="MBZ7973905.1"/>
    </source>
</evidence>